<sequence length="292" mass="32916">MMSDNRIRFSLSSNRPRPKSPKNKANASLEDSKESTTALSDNQISRGVGYTRKRTSTAPPRCKALSPELWLMIAQFSVHNPRPRRNHILLVAAGRTIARLLKPWATKPFLYNVALSEIPRSNLFTILVEDVMYDLSCPYPNPCQCLIGSGELVLRYPRNQLMHLELVVELGGNYLNSPNKAQRRPVKESTDAMLYVVQRLRSLEILDVKIDVEMSSPGDYDEELKGEKLNWEIMQVQMLQVVRTASGIGGPRTYLYRGEGIGIVQDARAWSDDAIVDFIVKDKAGKTVLRVS</sequence>
<evidence type="ECO:0000256" key="1">
    <source>
        <dbReference type="SAM" id="MobiDB-lite"/>
    </source>
</evidence>
<gene>
    <name evidence="2" type="ORF">B0A48_17282</name>
</gene>
<keyword evidence="3" id="KW-1185">Reference proteome</keyword>
<feature type="compositionally biased region" description="Polar residues" evidence="1">
    <location>
        <begin position="35"/>
        <end position="45"/>
    </location>
</feature>
<dbReference type="Proteomes" id="UP000192596">
    <property type="component" value="Unassembled WGS sequence"/>
</dbReference>
<dbReference type="InParanoid" id="A0A1V8SBY3"/>
<accession>A0A1V8SBY3</accession>
<organism evidence="2 3">
    <name type="scientific">Cryoendolithus antarcticus</name>
    <dbReference type="NCBI Taxonomy" id="1507870"/>
    <lineage>
        <taxon>Eukaryota</taxon>
        <taxon>Fungi</taxon>
        <taxon>Dikarya</taxon>
        <taxon>Ascomycota</taxon>
        <taxon>Pezizomycotina</taxon>
        <taxon>Dothideomycetes</taxon>
        <taxon>Dothideomycetidae</taxon>
        <taxon>Cladosporiales</taxon>
        <taxon>Cladosporiaceae</taxon>
        <taxon>Cryoendolithus</taxon>
    </lineage>
</organism>
<dbReference type="EMBL" id="NAJO01000063">
    <property type="protein sequence ID" value="OQN96642.1"/>
    <property type="molecule type" value="Genomic_DNA"/>
</dbReference>
<evidence type="ECO:0000313" key="3">
    <source>
        <dbReference type="Proteomes" id="UP000192596"/>
    </source>
</evidence>
<dbReference type="AlphaFoldDB" id="A0A1V8SBY3"/>
<feature type="region of interest" description="Disordered" evidence="1">
    <location>
        <begin position="1"/>
        <end position="59"/>
    </location>
</feature>
<proteinExistence type="predicted"/>
<comment type="caution">
    <text evidence="2">The sequence shown here is derived from an EMBL/GenBank/DDBJ whole genome shotgun (WGS) entry which is preliminary data.</text>
</comment>
<name>A0A1V8SBY3_9PEZI</name>
<evidence type="ECO:0000313" key="2">
    <source>
        <dbReference type="EMBL" id="OQN96642.1"/>
    </source>
</evidence>
<reference evidence="3" key="1">
    <citation type="submission" date="2017-03" db="EMBL/GenBank/DDBJ databases">
        <title>Genomes of endolithic fungi from Antarctica.</title>
        <authorList>
            <person name="Coleine C."/>
            <person name="Masonjones S."/>
            <person name="Stajich J.E."/>
        </authorList>
    </citation>
    <scope>NUCLEOTIDE SEQUENCE [LARGE SCALE GENOMIC DNA]</scope>
    <source>
        <strain evidence="3">CCFEE 5527</strain>
    </source>
</reference>
<protein>
    <submittedName>
        <fullName evidence="2">Uncharacterized protein</fullName>
    </submittedName>
</protein>